<dbReference type="Gene3D" id="1.20.1280.50">
    <property type="match status" value="1"/>
</dbReference>
<dbReference type="Pfam" id="PF12937">
    <property type="entry name" value="F-box-like"/>
    <property type="match status" value="1"/>
</dbReference>
<keyword evidence="3" id="KW-1185">Reference proteome</keyword>
<proteinExistence type="predicted"/>
<gene>
    <name evidence="2" type="ORF">SCHPADRAFT_995263</name>
</gene>
<evidence type="ECO:0000313" key="2">
    <source>
        <dbReference type="EMBL" id="KLO16154.1"/>
    </source>
</evidence>
<dbReference type="SUPFAM" id="SSF81383">
    <property type="entry name" value="F-box domain"/>
    <property type="match status" value="1"/>
</dbReference>
<dbReference type="Proteomes" id="UP000053477">
    <property type="component" value="Unassembled WGS sequence"/>
</dbReference>
<feature type="domain" description="F-box" evidence="1">
    <location>
        <begin position="126"/>
        <end position="178"/>
    </location>
</feature>
<dbReference type="InterPro" id="IPR036047">
    <property type="entry name" value="F-box-like_dom_sf"/>
</dbReference>
<protein>
    <recommendedName>
        <fullName evidence="1">F-box domain-containing protein</fullName>
    </recommendedName>
</protein>
<dbReference type="CDD" id="cd09917">
    <property type="entry name" value="F-box_SF"/>
    <property type="match status" value="1"/>
</dbReference>
<organism evidence="2 3">
    <name type="scientific">Schizopora paradoxa</name>
    <dbReference type="NCBI Taxonomy" id="27342"/>
    <lineage>
        <taxon>Eukaryota</taxon>
        <taxon>Fungi</taxon>
        <taxon>Dikarya</taxon>
        <taxon>Basidiomycota</taxon>
        <taxon>Agaricomycotina</taxon>
        <taxon>Agaricomycetes</taxon>
        <taxon>Hymenochaetales</taxon>
        <taxon>Schizoporaceae</taxon>
        <taxon>Schizopora</taxon>
    </lineage>
</organism>
<name>A0A0H2RWD9_9AGAM</name>
<dbReference type="EMBL" id="KQ085919">
    <property type="protein sequence ID" value="KLO16154.1"/>
    <property type="molecule type" value="Genomic_DNA"/>
</dbReference>
<dbReference type="InParanoid" id="A0A0H2RWD9"/>
<dbReference type="InterPro" id="IPR001810">
    <property type="entry name" value="F-box_dom"/>
</dbReference>
<dbReference type="OrthoDB" id="3365698at2759"/>
<evidence type="ECO:0000313" key="3">
    <source>
        <dbReference type="Proteomes" id="UP000053477"/>
    </source>
</evidence>
<evidence type="ECO:0000259" key="1">
    <source>
        <dbReference type="Pfam" id="PF12937"/>
    </source>
</evidence>
<sequence length="596" mass="68008">MTFTHSSLRSNELLGLDTRDISGVLLALEKAARLPYFRVVDLFEVFQLENWDAIRELYGGDEDPFADTEEGHVVDPIWAKRLQKSTDEIDNIVRILNTLSILASQVRARFTLSHERIAAAKCSNGIRSLPDEIVERIFQFAVLDMEHKGDIQARWISQVSRRFRRIALGMHSLWTTLYSTSSQSHVDMYIRRAGPNAEFQVFIHLNFLSNMRTFINICRSIISRWKTLTLFHDYKLPYESTASMNGDSADDTLRDLFGLLGDGLCAPVLDELVVRADERGYVNTFFEGSLPTDTQPWAPSLHKLRYSYYLPLPSVPLSSISTLVVTQNFPRTPSPFDSPQKKVLQLLLKLPNLSNFVLEAHEEYESSDEVLPITECTSITSFRLQLPQFRLLEFSTKGSRIAGLMDALRMPSLEEYTISIGLSIFDKAATESEWSRSIGHLSSALLPAHFSNSISMESLVYELYEPYETPSNLKTLNIPLDAIICIPSVSISSPVRVRFSWRVDDGAHRTITNEFQQLRELRFIGCKNMTPLDLRCTVDSLESHGVWNDIERLVVQDCAHLPREDATNMIGEKLQYLDGYVDLPISRAMRKYDRWT</sequence>
<dbReference type="AlphaFoldDB" id="A0A0H2RWD9"/>
<reference evidence="2 3" key="1">
    <citation type="submission" date="2015-04" db="EMBL/GenBank/DDBJ databases">
        <title>Complete genome sequence of Schizopora paradoxa KUC8140, a cosmopolitan wood degrader in East Asia.</title>
        <authorList>
            <consortium name="DOE Joint Genome Institute"/>
            <person name="Min B."/>
            <person name="Park H."/>
            <person name="Jang Y."/>
            <person name="Kim J.-J."/>
            <person name="Kim K.H."/>
            <person name="Pangilinan J."/>
            <person name="Lipzen A."/>
            <person name="Riley R."/>
            <person name="Grigoriev I.V."/>
            <person name="Spatafora J.W."/>
            <person name="Choi I.-G."/>
        </authorList>
    </citation>
    <scope>NUCLEOTIDE SEQUENCE [LARGE SCALE GENOMIC DNA]</scope>
    <source>
        <strain evidence="2 3">KUC8140</strain>
    </source>
</reference>
<accession>A0A0H2RWD9</accession>